<sequence>MFSDGFEMLIQTFLRRTIVVRGYRQAADDTTVIEALASG</sequence>
<dbReference type="Proteomes" id="UP000358010">
    <property type="component" value="Unassembled WGS sequence"/>
</dbReference>
<accession>A0A485JEN0</accession>
<protein>
    <submittedName>
        <fullName evidence="1">Uncharacterized protein</fullName>
    </submittedName>
</protein>
<organism evidence="1 2">
    <name type="scientific">Escherichia coli</name>
    <dbReference type="NCBI Taxonomy" id="562"/>
    <lineage>
        <taxon>Bacteria</taxon>
        <taxon>Pseudomonadati</taxon>
        <taxon>Pseudomonadota</taxon>
        <taxon>Gammaproteobacteria</taxon>
        <taxon>Enterobacterales</taxon>
        <taxon>Enterobacteriaceae</taxon>
        <taxon>Escherichia</taxon>
    </lineage>
</organism>
<dbReference type="AlphaFoldDB" id="A0A485JEN0"/>
<evidence type="ECO:0000313" key="1">
    <source>
        <dbReference type="EMBL" id="VFT68152.1"/>
    </source>
</evidence>
<reference evidence="1 2" key="1">
    <citation type="submission" date="2019-03" db="EMBL/GenBank/DDBJ databases">
        <authorList>
            <consortium name="Pathogen Informatics"/>
        </authorList>
    </citation>
    <scope>NUCLEOTIDE SEQUENCE [LARGE SCALE GENOMIC DNA]</scope>
    <source>
        <strain evidence="1 2">NCTC10974</strain>
    </source>
</reference>
<dbReference type="EMBL" id="CAADJZ010000001">
    <property type="protein sequence ID" value="VFT68152.1"/>
    <property type="molecule type" value="Genomic_DNA"/>
</dbReference>
<evidence type="ECO:0000313" key="2">
    <source>
        <dbReference type="Proteomes" id="UP000358010"/>
    </source>
</evidence>
<name>A0A485JEN0_ECOLX</name>
<gene>
    <name evidence="1" type="ORF">NCTC10974_01633</name>
</gene>
<proteinExistence type="predicted"/>